<dbReference type="Proteomes" id="UP001187315">
    <property type="component" value="Unassembled WGS sequence"/>
</dbReference>
<keyword evidence="5" id="KW-1185">Reference proteome</keyword>
<evidence type="ECO:0008006" key="6">
    <source>
        <dbReference type="Google" id="ProtNLM"/>
    </source>
</evidence>
<evidence type="ECO:0000256" key="1">
    <source>
        <dbReference type="ARBA" id="ARBA00023157"/>
    </source>
</evidence>
<dbReference type="PANTHER" id="PTHR15060">
    <property type="entry name" value="INTERLEUKIN-15 RECEPTOR SUBUNIT ALPHA"/>
    <property type="match status" value="1"/>
</dbReference>
<evidence type="ECO:0000313" key="4">
    <source>
        <dbReference type="EMBL" id="KAK2832437.1"/>
    </source>
</evidence>
<feature type="compositionally biased region" description="Low complexity" evidence="2">
    <location>
        <begin position="141"/>
        <end position="163"/>
    </location>
</feature>
<comment type="caution">
    <text evidence="4">The sequence shown here is derived from an EMBL/GenBank/DDBJ whole genome shotgun (WGS) entry which is preliminary data.</text>
</comment>
<evidence type="ECO:0000256" key="2">
    <source>
        <dbReference type="SAM" id="MobiDB-lite"/>
    </source>
</evidence>
<keyword evidence="3" id="KW-1133">Transmembrane helix</keyword>
<dbReference type="InterPro" id="IPR035976">
    <property type="entry name" value="Sushi/SCR/CCP_sf"/>
</dbReference>
<dbReference type="GO" id="GO:0042010">
    <property type="term" value="F:interleukin-15 receptor activity"/>
    <property type="evidence" value="ECO:0007669"/>
    <property type="project" value="InterPro"/>
</dbReference>
<organism evidence="4 5">
    <name type="scientific">Tachysurus vachellii</name>
    <name type="common">Darkbarbel catfish</name>
    <name type="synonym">Pelteobagrus vachellii</name>
    <dbReference type="NCBI Taxonomy" id="175792"/>
    <lineage>
        <taxon>Eukaryota</taxon>
        <taxon>Metazoa</taxon>
        <taxon>Chordata</taxon>
        <taxon>Craniata</taxon>
        <taxon>Vertebrata</taxon>
        <taxon>Euteleostomi</taxon>
        <taxon>Actinopterygii</taxon>
        <taxon>Neopterygii</taxon>
        <taxon>Teleostei</taxon>
        <taxon>Ostariophysi</taxon>
        <taxon>Siluriformes</taxon>
        <taxon>Bagridae</taxon>
        <taxon>Tachysurus</taxon>
    </lineage>
</organism>
<dbReference type="Gene3D" id="2.20.28.230">
    <property type="match status" value="1"/>
</dbReference>
<name>A0AA88M7L1_TACVA</name>
<evidence type="ECO:0000256" key="3">
    <source>
        <dbReference type="SAM" id="Phobius"/>
    </source>
</evidence>
<dbReference type="AlphaFoldDB" id="A0AA88M7L1"/>
<gene>
    <name evidence="4" type="ORF">Q7C36_015899</name>
</gene>
<keyword evidence="3" id="KW-0812">Transmembrane</keyword>
<proteinExistence type="predicted"/>
<sequence>MRTFSSDNLDTPDMLASTLTFIFIISECSIITGGDGNCGDPPEIQNAEKVKNVISRFRMKCREGYLREAGTSNLFKCTEGGNRGPFWRNDPPLVCIKLDTLTPSASPSQSSLTQKITGMNEKVQSTTNGKTVFTTTHKAPTTSQTSHQTSQRTTTMEETSVTTPITARITASSTTEKEILITMSTSSSLITTGYGVTDKIKENQKQILGISLGIVVPLILGVAAAVAVLIMCRRSKPRRAGGNPVHLTGLTHASEQPFIMNITSSCAPDAVQSSFANFKDASEVVYTDDPLSV</sequence>
<dbReference type="EMBL" id="JAVHJS010000016">
    <property type="protein sequence ID" value="KAK2832437.1"/>
    <property type="molecule type" value="Genomic_DNA"/>
</dbReference>
<keyword evidence="1" id="KW-1015">Disulfide bond</keyword>
<reference evidence="4" key="1">
    <citation type="submission" date="2023-08" db="EMBL/GenBank/DDBJ databases">
        <title>Pelteobagrus vachellii genome.</title>
        <authorList>
            <person name="Liu H."/>
        </authorList>
    </citation>
    <scope>NUCLEOTIDE SEQUENCE</scope>
    <source>
        <strain evidence="4">PRFRI_2022a</strain>
        <tissue evidence="4">Muscle</tissue>
    </source>
</reference>
<feature type="region of interest" description="Disordered" evidence="2">
    <location>
        <begin position="138"/>
        <end position="163"/>
    </location>
</feature>
<dbReference type="SUPFAM" id="SSF57535">
    <property type="entry name" value="Complement control module/SCR domain"/>
    <property type="match status" value="1"/>
</dbReference>
<protein>
    <recommendedName>
        <fullName evidence="6">Sushi domain-containing protein</fullName>
    </recommendedName>
</protein>
<accession>A0AA88M7L1</accession>
<feature type="transmembrane region" description="Helical" evidence="3">
    <location>
        <begin position="207"/>
        <end position="230"/>
    </location>
</feature>
<evidence type="ECO:0000313" key="5">
    <source>
        <dbReference type="Proteomes" id="UP001187315"/>
    </source>
</evidence>
<keyword evidence="3" id="KW-0472">Membrane</keyword>
<dbReference type="PANTHER" id="PTHR15060:SF0">
    <property type="entry name" value="INTERLEUKIN-15 RECEPTOR SUBUNIT ALPHA"/>
    <property type="match status" value="1"/>
</dbReference>
<dbReference type="InterPro" id="IPR042372">
    <property type="entry name" value="IL15RA"/>
</dbReference>